<sequence length="462" mass="52610">MESSCSVGVQKMKIRELVPYAENIMVIGVIICKQRPKKFTPSNESEEVRAVFNFTIRDSPTDYINVTCWGTDMFVSGFYERFQIGDVAQIMNPKVELRKIDDYGEQFQPMVTSPFKMILNEKISQVTVLLDGYPEYMNSIIRLPTKPITNYVALADIQANTKVWEGKLVDILVAISSIGDARNVKTKSGDSYVRNLVVFDYTATGFGLSIWDSDFIYRASLWKSRYTILFMTDMRISFDNYQKRARATFTSKTIVTEDPECKEARDLREYARTAVIAQSAILDKLSYTFLEPSTIQNVMNIQQINTKIDEVCHSQPEEQFTALLYAAITYMDLDGLSTIVTTRCTLCKCQVSNLLNKCENVNCIREDVPTEVAFDLKVKLSDHTGSLLNCKITGATAERILKCKVSDFLNMSDDEKTVLKWKFLLERHELRLVVLCVRGRLPLISIVGCNMANPTVMNQRSF</sequence>
<gene>
    <name evidence="6" type="primary">LOC108568583</name>
</gene>
<feature type="domain" description="MEIOB-like N-terminal" evidence="4">
    <location>
        <begin position="8"/>
        <end position="146"/>
    </location>
</feature>
<evidence type="ECO:0000256" key="1">
    <source>
        <dbReference type="ARBA" id="ARBA00023125"/>
    </source>
</evidence>
<keyword evidence="2" id="KW-0469">Meiosis</keyword>
<proteinExistence type="inferred from homology"/>
<evidence type="ECO:0000259" key="4">
    <source>
        <dbReference type="Pfam" id="PF24903"/>
    </source>
</evidence>
<dbReference type="Proteomes" id="UP000695000">
    <property type="component" value="Unplaced"/>
</dbReference>
<organism evidence="5 6">
    <name type="scientific">Nicrophorus vespilloides</name>
    <name type="common">Boreal carrion beetle</name>
    <dbReference type="NCBI Taxonomy" id="110193"/>
    <lineage>
        <taxon>Eukaryota</taxon>
        <taxon>Metazoa</taxon>
        <taxon>Ecdysozoa</taxon>
        <taxon>Arthropoda</taxon>
        <taxon>Hexapoda</taxon>
        <taxon>Insecta</taxon>
        <taxon>Pterygota</taxon>
        <taxon>Neoptera</taxon>
        <taxon>Endopterygota</taxon>
        <taxon>Coleoptera</taxon>
        <taxon>Polyphaga</taxon>
        <taxon>Staphyliniformia</taxon>
        <taxon>Silphidae</taxon>
        <taxon>Nicrophorinae</taxon>
        <taxon>Nicrophorus</taxon>
    </lineage>
</organism>
<keyword evidence="1" id="KW-0238">DNA-binding</keyword>
<evidence type="ECO:0000313" key="6">
    <source>
        <dbReference type="RefSeq" id="XP_017785251.1"/>
    </source>
</evidence>
<comment type="similarity">
    <text evidence="3">Belongs to the MEIOB family.</text>
</comment>
<dbReference type="SUPFAM" id="SSF50249">
    <property type="entry name" value="Nucleic acid-binding proteins"/>
    <property type="match status" value="3"/>
</dbReference>
<evidence type="ECO:0000256" key="3">
    <source>
        <dbReference type="ARBA" id="ARBA00038329"/>
    </source>
</evidence>
<dbReference type="InterPro" id="IPR056880">
    <property type="entry name" value="OB_MEIOB_N"/>
</dbReference>
<dbReference type="InterPro" id="IPR012340">
    <property type="entry name" value="NA-bd_OB-fold"/>
</dbReference>
<dbReference type="GeneID" id="108568583"/>
<dbReference type="InterPro" id="IPR052469">
    <property type="entry name" value="MEIOB"/>
</dbReference>
<dbReference type="Pfam" id="PF24903">
    <property type="entry name" value="OB_MEIOB_N"/>
    <property type="match status" value="1"/>
</dbReference>
<dbReference type="RefSeq" id="XP_017785251.1">
    <property type="nucleotide sequence ID" value="XM_017929762.1"/>
</dbReference>
<reference evidence="6" key="1">
    <citation type="submission" date="2025-08" db="UniProtKB">
        <authorList>
            <consortium name="RefSeq"/>
        </authorList>
    </citation>
    <scope>IDENTIFICATION</scope>
    <source>
        <tissue evidence="6">Whole Larva</tissue>
    </source>
</reference>
<keyword evidence="5" id="KW-1185">Reference proteome</keyword>
<protein>
    <submittedName>
        <fullName evidence="6">Meiosis-specific with OB domain-containing protein</fullName>
    </submittedName>
</protein>
<evidence type="ECO:0000256" key="2">
    <source>
        <dbReference type="ARBA" id="ARBA00023254"/>
    </source>
</evidence>
<accession>A0ABM1NEK1</accession>
<evidence type="ECO:0000313" key="5">
    <source>
        <dbReference type="Proteomes" id="UP000695000"/>
    </source>
</evidence>
<dbReference type="PANTHER" id="PTHR21166:SF2">
    <property type="entry name" value="CELL DIVISION CONTROL PROTEIN 24 OB DOMAIN-CONTAINING PROTEIN-RELATED"/>
    <property type="match status" value="1"/>
</dbReference>
<dbReference type="Gene3D" id="2.40.50.140">
    <property type="entry name" value="Nucleic acid-binding proteins"/>
    <property type="match status" value="3"/>
</dbReference>
<dbReference type="PANTHER" id="PTHR21166">
    <property type="entry name" value="CELL DIVISION CONTROL PROTEIN 24 OB DOMAIN-CONTAINING PROTEIN-RELATED"/>
    <property type="match status" value="1"/>
</dbReference>
<name>A0ABM1NEK1_NICVS</name>